<sequence>MPYAPTLSHEQYSLATTRPSREPVVPLPHVQRPPVSTLTTGVLEVCNPSSTLSALLDLPVLWPHAYPWCIGSNNKCCLSKFGCNGSTSWCTNTAGYGSTWCSNLGGRFLR</sequence>
<evidence type="ECO:0000313" key="2">
    <source>
        <dbReference type="EMBL" id="KAF2750548.1"/>
    </source>
</evidence>
<organism evidence="2 3">
    <name type="scientific">Sporormia fimetaria CBS 119925</name>
    <dbReference type="NCBI Taxonomy" id="1340428"/>
    <lineage>
        <taxon>Eukaryota</taxon>
        <taxon>Fungi</taxon>
        <taxon>Dikarya</taxon>
        <taxon>Ascomycota</taxon>
        <taxon>Pezizomycotina</taxon>
        <taxon>Dothideomycetes</taxon>
        <taxon>Pleosporomycetidae</taxon>
        <taxon>Pleosporales</taxon>
        <taxon>Sporormiaceae</taxon>
        <taxon>Sporormia</taxon>
    </lineage>
</organism>
<dbReference type="Proteomes" id="UP000799440">
    <property type="component" value="Unassembled WGS sequence"/>
</dbReference>
<dbReference type="AlphaFoldDB" id="A0A6A6VIV5"/>
<protein>
    <submittedName>
        <fullName evidence="2">Uncharacterized protein</fullName>
    </submittedName>
</protein>
<feature type="compositionally biased region" description="Polar residues" evidence="1">
    <location>
        <begin position="8"/>
        <end position="18"/>
    </location>
</feature>
<reference evidence="2" key="1">
    <citation type="journal article" date="2020" name="Stud. Mycol.">
        <title>101 Dothideomycetes genomes: a test case for predicting lifestyles and emergence of pathogens.</title>
        <authorList>
            <person name="Haridas S."/>
            <person name="Albert R."/>
            <person name="Binder M."/>
            <person name="Bloem J."/>
            <person name="Labutti K."/>
            <person name="Salamov A."/>
            <person name="Andreopoulos B."/>
            <person name="Baker S."/>
            <person name="Barry K."/>
            <person name="Bills G."/>
            <person name="Bluhm B."/>
            <person name="Cannon C."/>
            <person name="Castanera R."/>
            <person name="Culley D."/>
            <person name="Daum C."/>
            <person name="Ezra D."/>
            <person name="Gonzalez J."/>
            <person name="Henrissat B."/>
            <person name="Kuo A."/>
            <person name="Liang C."/>
            <person name="Lipzen A."/>
            <person name="Lutzoni F."/>
            <person name="Magnuson J."/>
            <person name="Mondo S."/>
            <person name="Nolan M."/>
            <person name="Ohm R."/>
            <person name="Pangilinan J."/>
            <person name="Park H.-J."/>
            <person name="Ramirez L."/>
            <person name="Alfaro M."/>
            <person name="Sun H."/>
            <person name="Tritt A."/>
            <person name="Yoshinaga Y."/>
            <person name="Zwiers L.-H."/>
            <person name="Turgeon B."/>
            <person name="Goodwin S."/>
            <person name="Spatafora J."/>
            <person name="Crous P."/>
            <person name="Grigoriev I."/>
        </authorList>
    </citation>
    <scope>NUCLEOTIDE SEQUENCE</scope>
    <source>
        <strain evidence="2">CBS 119925</strain>
    </source>
</reference>
<accession>A0A6A6VIV5</accession>
<dbReference type="EMBL" id="MU006563">
    <property type="protein sequence ID" value="KAF2750548.1"/>
    <property type="molecule type" value="Genomic_DNA"/>
</dbReference>
<evidence type="ECO:0000313" key="3">
    <source>
        <dbReference type="Proteomes" id="UP000799440"/>
    </source>
</evidence>
<proteinExistence type="predicted"/>
<gene>
    <name evidence="2" type="ORF">M011DRAFT_174024</name>
</gene>
<keyword evidence="3" id="KW-1185">Reference proteome</keyword>
<evidence type="ECO:0000256" key="1">
    <source>
        <dbReference type="SAM" id="MobiDB-lite"/>
    </source>
</evidence>
<name>A0A6A6VIV5_9PLEO</name>
<feature type="region of interest" description="Disordered" evidence="1">
    <location>
        <begin position="1"/>
        <end position="31"/>
    </location>
</feature>